<accession>A7T0Y7</accession>
<dbReference type="InParanoid" id="A7T0Y7"/>
<dbReference type="Proteomes" id="UP000001593">
    <property type="component" value="Unassembled WGS sequence"/>
</dbReference>
<dbReference type="HOGENOM" id="CLU_1682337_0_0_1"/>
<evidence type="ECO:0000313" key="2">
    <source>
        <dbReference type="EMBL" id="EDO30382.1"/>
    </source>
</evidence>
<sequence>MGTEAEFKKRQKELMGEWKANALKYSKNLRTIEESWKKLGPFPCEVLLDNQFAHAELTEQFITLGNHRVAGGELSEENAIKLRNELVALNARWNKSVRRNAKPCGQDVDKEYKKHALWFTKCDNMDQWLAESEKLIRQQSKVSDEPKELKEQMDDIQ</sequence>
<reference evidence="2 3" key="1">
    <citation type="journal article" date="2007" name="Science">
        <title>Sea anemone genome reveals ancestral eumetazoan gene repertoire and genomic organization.</title>
        <authorList>
            <person name="Putnam N.H."/>
            <person name="Srivastava M."/>
            <person name="Hellsten U."/>
            <person name="Dirks B."/>
            <person name="Chapman J."/>
            <person name="Salamov A."/>
            <person name="Terry A."/>
            <person name="Shapiro H."/>
            <person name="Lindquist E."/>
            <person name="Kapitonov V.V."/>
            <person name="Jurka J."/>
            <person name="Genikhovich G."/>
            <person name="Grigoriev I.V."/>
            <person name="Lucas S.M."/>
            <person name="Steele R.E."/>
            <person name="Finnerty J.R."/>
            <person name="Technau U."/>
            <person name="Martindale M.Q."/>
            <person name="Rokhsar D.S."/>
        </authorList>
    </citation>
    <scope>NUCLEOTIDE SEQUENCE [LARGE SCALE GENOMIC DNA]</scope>
    <source>
        <strain evidence="3">CH2 X CH6</strain>
    </source>
</reference>
<protein>
    <submittedName>
        <fullName evidence="2">Uncharacterized protein</fullName>
    </submittedName>
</protein>
<keyword evidence="3" id="KW-1185">Reference proteome</keyword>
<feature type="region of interest" description="Disordered" evidence="1">
    <location>
        <begin position="138"/>
        <end position="157"/>
    </location>
</feature>
<name>A7T0Y7_NEMVE</name>
<organism evidence="2 3">
    <name type="scientific">Nematostella vectensis</name>
    <name type="common">Starlet sea anemone</name>
    <dbReference type="NCBI Taxonomy" id="45351"/>
    <lineage>
        <taxon>Eukaryota</taxon>
        <taxon>Metazoa</taxon>
        <taxon>Cnidaria</taxon>
        <taxon>Anthozoa</taxon>
        <taxon>Hexacorallia</taxon>
        <taxon>Actiniaria</taxon>
        <taxon>Edwardsiidae</taxon>
        <taxon>Nematostella</taxon>
    </lineage>
</organism>
<feature type="non-terminal residue" evidence="2">
    <location>
        <position position="157"/>
    </location>
</feature>
<proteinExistence type="predicted"/>
<evidence type="ECO:0000256" key="1">
    <source>
        <dbReference type="SAM" id="MobiDB-lite"/>
    </source>
</evidence>
<dbReference type="EMBL" id="DS470059">
    <property type="protein sequence ID" value="EDO30382.1"/>
    <property type="molecule type" value="Genomic_DNA"/>
</dbReference>
<dbReference type="AlphaFoldDB" id="A7T0Y7"/>
<gene>
    <name evidence="2" type="ORF">NEMVEDRAFT_v1g220662</name>
</gene>
<evidence type="ECO:0000313" key="3">
    <source>
        <dbReference type="Proteomes" id="UP000001593"/>
    </source>
</evidence>